<dbReference type="NCBIfam" id="TIGR03423">
    <property type="entry name" value="pbp2_mrdA"/>
    <property type="match status" value="1"/>
</dbReference>
<sequence length="672" mass="76099">MSIFSRKSRHERSLFRKPTKRRYSSRDGLGKENRNEKLELRVFRSRVFICIGISILMVVILFCNLYYLQIISYQDYKTRSNENSIKVMPVVPPRGIIYDRNHVVLADNSPVYHLVLFPNKQISTKDTIEELDRLLELNLSEKDIARLLYESKTRKRFSGVELSNFLSEEQIATFAVNSYKYPNAQIVANLKRYYPFADITTHTTGYVSRINQNDVKKLASAGKLDNYEGSTEIGKLGIEKYYEDSLHGETGSTKVEVNSHGQVIRTLNYEPPVPGKDLKLTIDIRLQYYAQEIFGQMKGAVVAIDPSNGEILAMYSNPSYDPNPFVRGIRSGEYKRLLDNPGHPLINRATQGGYAPASTVKPLLCVMGLNEKLITTKGNFFGAPYFKLPGSTHQFRDWRAWGHGWMDLYRAIEISADTYFYDLAYRAGINRIHDYLDRYGFGKKTGIDISEESLGINPSRDWKKSRFNQQWHLGDTVPIGIGQGYWTSTLMQLAKAHATLANRGVTRTPHLLKEMVDPSTNEVTEYMQEEPEDTLKVKDPQYYEDCRTGMYLVVNGPEGTGRRAFFGAKYKAAGKSGTAQVVSIKQGKKYNAAKLKVEHRDNALFVAYAPFKKPRILVAVILENEGGGSTKAAPVARAMIDKYLLDLYPNGYMGDPEPQVVKFGMGGTVVLQ</sequence>
<keyword evidence="3 14" id="KW-1003">Cell membrane</keyword>
<keyword evidence="11 14" id="KW-1133">Transmembrane helix</keyword>
<dbReference type="HAMAP" id="MF_02081">
    <property type="entry name" value="MrdA_transpept"/>
    <property type="match status" value="1"/>
</dbReference>
<evidence type="ECO:0000256" key="7">
    <source>
        <dbReference type="ARBA" id="ARBA00022692"/>
    </source>
</evidence>
<dbReference type="InterPro" id="IPR005311">
    <property type="entry name" value="PBP_dimer"/>
</dbReference>
<name>A0A1T4V151_9GAMM</name>
<dbReference type="Pfam" id="PF00905">
    <property type="entry name" value="Transpeptidase"/>
    <property type="match status" value="1"/>
</dbReference>
<dbReference type="GO" id="GO:0008360">
    <property type="term" value="P:regulation of cell shape"/>
    <property type="evidence" value="ECO:0007669"/>
    <property type="project" value="UniProtKB-KW"/>
</dbReference>
<evidence type="ECO:0000256" key="9">
    <source>
        <dbReference type="ARBA" id="ARBA00022960"/>
    </source>
</evidence>
<comment type="similarity">
    <text evidence="14">Belongs to the transpeptidase family. MrdA subfamily.</text>
</comment>
<dbReference type="SUPFAM" id="SSF56601">
    <property type="entry name" value="beta-lactamase/transpeptidase-like"/>
    <property type="match status" value="1"/>
</dbReference>
<dbReference type="InterPro" id="IPR050515">
    <property type="entry name" value="Beta-lactam/transpept"/>
</dbReference>
<dbReference type="InterPro" id="IPR012338">
    <property type="entry name" value="Beta-lactam/transpept-like"/>
</dbReference>
<evidence type="ECO:0000256" key="1">
    <source>
        <dbReference type="ARBA" id="ARBA00004167"/>
    </source>
</evidence>
<keyword evidence="5 14" id="KW-0121">Carboxypeptidase</keyword>
<keyword evidence="10 14" id="KW-0573">Peptidoglycan synthesis</keyword>
<evidence type="ECO:0000256" key="11">
    <source>
        <dbReference type="ARBA" id="ARBA00022989"/>
    </source>
</evidence>
<keyword evidence="7 14" id="KW-0812">Transmembrane</keyword>
<keyword evidence="6 14" id="KW-0645">Protease</keyword>
<dbReference type="InterPro" id="IPR036138">
    <property type="entry name" value="PBP_dimer_sf"/>
</dbReference>
<comment type="catalytic activity">
    <reaction evidence="14">
        <text>Preferential cleavage: (Ac)2-L-Lys-D-Ala-|-D-Ala. Also transpeptidation of peptidyl-alanyl moieties that are N-acyl substituents of D-alanine.</text>
        <dbReference type="EC" id="3.4.16.4"/>
    </reaction>
</comment>
<evidence type="ECO:0000256" key="4">
    <source>
        <dbReference type="ARBA" id="ARBA00022519"/>
    </source>
</evidence>
<keyword evidence="8 14" id="KW-0378">Hydrolase</keyword>
<evidence type="ECO:0000256" key="5">
    <source>
        <dbReference type="ARBA" id="ARBA00022645"/>
    </source>
</evidence>
<gene>
    <name evidence="14" type="primary">mrdA</name>
    <name evidence="18" type="ORF">SAMN02745213_00418</name>
</gene>
<dbReference type="GO" id="GO:0008658">
    <property type="term" value="F:penicillin binding"/>
    <property type="evidence" value="ECO:0007669"/>
    <property type="project" value="UniProtKB-UniRule"/>
</dbReference>
<keyword evidence="19" id="KW-1185">Reference proteome</keyword>
<dbReference type="GO" id="GO:0006508">
    <property type="term" value="P:proteolysis"/>
    <property type="evidence" value="ECO:0007669"/>
    <property type="project" value="UniProtKB-KW"/>
</dbReference>
<dbReference type="GO" id="GO:0005886">
    <property type="term" value="C:plasma membrane"/>
    <property type="evidence" value="ECO:0007669"/>
    <property type="project" value="UniProtKB-SubCell"/>
</dbReference>
<dbReference type="GO" id="GO:0071972">
    <property type="term" value="F:peptidoglycan L,D-transpeptidase activity"/>
    <property type="evidence" value="ECO:0007669"/>
    <property type="project" value="TreeGrafter"/>
</dbReference>
<evidence type="ECO:0000256" key="2">
    <source>
        <dbReference type="ARBA" id="ARBA00004236"/>
    </source>
</evidence>
<dbReference type="PANTHER" id="PTHR30627">
    <property type="entry name" value="PEPTIDOGLYCAN D,D-TRANSPEPTIDASE"/>
    <property type="match status" value="1"/>
</dbReference>
<dbReference type="RefSeq" id="WP_234973804.1">
    <property type="nucleotide sequence ID" value="NZ_FUXX01000004.1"/>
</dbReference>
<dbReference type="Pfam" id="PF03717">
    <property type="entry name" value="PBP_dimer"/>
    <property type="match status" value="1"/>
</dbReference>
<evidence type="ECO:0000259" key="17">
    <source>
        <dbReference type="Pfam" id="PF03717"/>
    </source>
</evidence>
<dbReference type="GO" id="GO:0009002">
    <property type="term" value="F:serine-type D-Ala-D-Ala carboxypeptidase activity"/>
    <property type="evidence" value="ECO:0007669"/>
    <property type="project" value="UniProtKB-UniRule"/>
</dbReference>
<feature type="region of interest" description="Disordered" evidence="15">
    <location>
        <begin position="1"/>
        <end position="28"/>
    </location>
</feature>
<dbReference type="Gene3D" id="3.30.1390.30">
    <property type="entry name" value="Penicillin-binding protein 2a, domain 3"/>
    <property type="match status" value="1"/>
</dbReference>
<comment type="caution">
    <text evidence="14">Lacks conserved residue(s) required for the propagation of feature annotation.</text>
</comment>
<evidence type="ECO:0000256" key="13">
    <source>
        <dbReference type="ARBA" id="ARBA00023316"/>
    </source>
</evidence>
<dbReference type="Gene3D" id="3.40.710.10">
    <property type="entry name" value="DD-peptidase/beta-lactamase superfamily"/>
    <property type="match status" value="1"/>
</dbReference>
<comment type="pathway">
    <text evidence="14">Cell wall biogenesis; peptidoglycan biosynthesis.</text>
</comment>
<reference evidence="19" key="1">
    <citation type="submission" date="2017-02" db="EMBL/GenBank/DDBJ databases">
        <authorList>
            <person name="Varghese N."/>
            <person name="Submissions S."/>
        </authorList>
    </citation>
    <scope>NUCLEOTIDE SEQUENCE [LARGE SCALE GENOMIC DNA]</scope>
    <source>
        <strain evidence="19">DSM 3072</strain>
    </source>
</reference>
<dbReference type="AlphaFoldDB" id="A0A1T4V151"/>
<keyword evidence="4 14" id="KW-0997">Cell inner membrane</keyword>
<feature type="domain" description="Penicillin-binding protein transpeptidase" evidence="16">
    <location>
        <begin position="299"/>
        <end position="640"/>
    </location>
</feature>
<dbReference type="STRING" id="83771.SAMN02910357_01348"/>
<dbReference type="Proteomes" id="UP000242432">
    <property type="component" value="Unassembled WGS sequence"/>
</dbReference>
<dbReference type="EC" id="3.4.16.4" evidence="14"/>
<evidence type="ECO:0000256" key="8">
    <source>
        <dbReference type="ARBA" id="ARBA00022801"/>
    </source>
</evidence>
<evidence type="ECO:0000256" key="6">
    <source>
        <dbReference type="ARBA" id="ARBA00022670"/>
    </source>
</evidence>
<feature type="domain" description="Penicillin-binding protein dimerisation" evidence="17">
    <location>
        <begin position="90"/>
        <end position="267"/>
    </location>
</feature>
<comment type="subcellular location">
    <subcellularLocation>
        <location evidence="14">Cell inner membrane</location>
        <topology evidence="14">Single-pass membrane protein</topology>
    </subcellularLocation>
    <subcellularLocation>
        <location evidence="2">Cell membrane</location>
    </subcellularLocation>
    <subcellularLocation>
        <location evidence="1">Membrane</location>
        <topology evidence="1">Single-pass membrane protein</topology>
    </subcellularLocation>
</comment>
<organism evidence="18 19">
    <name type="scientific">Succinivibrio dextrinosolvens DSM 3072</name>
    <dbReference type="NCBI Taxonomy" id="1123324"/>
    <lineage>
        <taxon>Bacteria</taxon>
        <taxon>Pseudomonadati</taxon>
        <taxon>Pseudomonadota</taxon>
        <taxon>Gammaproteobacteria</taxon>
        <taxon>Aeromonadales</taxon>
        <taxon>Succinivibrionaceae</taxon>
        <taxon>Succinivibrio</taxon>
    </lineage>
</organism>
<dbReference type="EMBL" id="FUXX01000004">
    <property type="protein sequence ID" value="SKA58381.1"/>
    <property type="molecule type" value="Genomic_DNA"/>
</dbReference>
<evidence type="ECO:0000256" key="3">
    <source>
        <dbReference type="ARBA" id="ARBA00022475"/>
    </source>
</evidence>
<keyword evidence="12 14" id="KW-0472">Membrane</keyword>
<feature type="transmembrane region" description="Helical" evidence="14">
    <location>
        <begin position="47"/>
        <end position="68"/>
    </location>
</feature>
<accession>A0A1T4V151</accession>
<dbReference type="GO" id="GO:0071555">
    <property type="term" value="P:cell wall organization"/>
    <property type="evidence" value="ECO:0007669"/>
    <property type="project" value="UniProtKB-KW"/>
</dbReference>
<dbReference type="GO" id="GO:0009252">
    <property type="term" value="P:peptidoglycan biosynthetic process"/>
    <property type="evidence" value="ECO:0007669"/>
    <property type="project" value="UniProtKB-UniRule"/>
</dbReference>
<protein>
    <recommendedName>
        <fullName evidence="14">Peptidoglycan D,D-transpeptidase MrdA</fullName>
        <ecNumber evidence="14">3.4.16.4</ecNumber>
    </recommendedName>
    <alternativeName>
        <fullName evidence="14">Penicillin-binding protein 2</fullName>
        <shortName evidence="14">PBP-2</shortName>
    </alternativeName>
</protein>
<dbReference type="SUPFAM" id="SSF56519">
    <property type="entry name" value="Penicillin binding protein dimerisation domain"/>
    <property type="match status" value="1"/>
</dbReference>
<dbReference type="PANTHER" id="PTHR30627:SF2">
    <property type="entry name" value="PEPTIDOGLYCAN D,D-TRANSPEPTIDASE MRDA"/>
    <property type="match status" value="1"/>
</dbReference>
<dbReference type="InterPro" id="IPR001460">
    <property type="entry name" value="PCN-bd_Tpept"/>
</dbReference>
<feature type="active site" description="Acyl-ester intermediate" evidence="14">
    <location>
        <position position="358"/>
    </location>
</feature>
<keyword evidence="13 14" id="KW-0961">Cell wall biogenesis/degradation</keyword>
<evidence type="ECO:0000256" key="14">
    <source>
        <dbReference type="HAMAP-Rule" id="MF_02081"/>
    </source>
</evidence>
<dbReference type="UniPathway" id="UPA00219"/>
<evidence type="ECO:0000256" key="15">
    <source>
        <dbReference type="SAM" id="MobiDB-lite"/>
    </source>
</evidence>
<dbReference type="Gene3D" id="3.90.1310.10">
    <property type="entry name" value="Penicillin-binding protein 2a (Domain 2)"/>
    <property type="match status" value="1"/>
</dbReference>
<evidence type="ECO:0000256" key="12">
    <source>
        <dbReference type="ARBA" id="ARBA00023136"/>
    </source>
</evidence>
<dbReference type="InterPro" id="IPR017790">
    <property type="entry name" value="Penicillin-binding_protein_2"/>
</dbReference>
<feature type="compositionally biased region" description="Basic residues" evidence="15">
    <location>
        <begin position="1"/>
        <end position="23"/>
    </location>
</feature>
<evidence type="ECO:0000256" key="10">
    <source>
        <dbReference type="ARBA" id="ARBA00022984"/>
    </source>
</evidence>
<evidence type="ECO:0000313" key="19">
    <source>
        <dbReference type="Proteomes" id="UP000242432"/>
    </source>
</evidence>
<evidence type="ECO:0000313" key="18">
    <source>
        <dbReference type="EMBL" id="SKA58381.1"/>
    </source>
</evidence>
<evidence type="ECO:0000259" key="16">
    <source>
        <dbReference type="Pfam" id="PF00905"/>
    </source>
</evidence>
<keyword evidence="9 14" id="KW-0133">Cell shape</keyword>
<comment type="function">
    <text evidence="14">Catalyzes cross-linking of the peptidoglycan cell wall.</text>
</comment>
<proteinExistence type="inferred from homology"/>